<dbReference type="PANTHER" id="PTHR13261">
    <property type="entry name" value="BRCA2 AND CDKN1A INTERACTING PROTEIN"/>
    <property type="match status" value="1"/>
</dbReference>
<dbReference type="AlphaFoldDB" id="A0A6G1GG52"/>
<evidence type="ECO:0000313" key="7">
    <source>
        <dbReference type="RefSeq" id="XP_033538537.1"/>
    </source>
</evidence>
<dbReference type="Pfam" id="PF13862">
    <property type="entry name" value="BCCIP"/>
    <property type="match status" value="1"/>
</dbReference>
<comment type="similarity">
    <text evidence="2 3">Belongs to the BCP1 family.</text>
</comment>
<dbReference type="RefSeq" id="XP_033538537.1">
    <property type="nucleotide sequence ID" value="XM_033675472.1"/>
</dbReference>
<gene>
    <name evidence="5 7" type="ORF">P152DRAFT_3690</name>
</gene>
<feature type="region of interest" description="Disordered" evidence="4">
    <location>
        <begin position="1"/>
        <end position="24"/>
    </location>
</feature>
<dbReference type="EMBL" id="ML975149">
    <property type="protein sequence ID" value="KAF1816906.1"/>
    <property type="molecule type" value="Genomic_DNA"/>
</dbReference>
<keyword evidence="3" id="KW-0653">Protein transport</keyword>
<evidence type="ECO:0000256" key="1">
    <source>
        <dbReference type="ARBA" id="ARBA00002688"/>
    </source>
</evidence>
<reference evidence="5 7" key="1">
    <citation type="submission" date="2020-01" db="EMBL/GenBank/DDBJ databases">
        <authorList>
            <consortium name="DOE Joint Genome Institute"/>
            <person name="Haridas S."/>
            <person name="Albert R."/>
            <person name="Binder M."/>
            <person name="Bloem J."/>
            <person name="Labutti K."/>
            <person name="Salamov A."/>
            <person name="Andreopoulos B."/>
            <person name="Baker S.E."/>
            <person name="Barry K."/>
            <person name="Bills G."/>
            <person name="Bluhm B.H."/>
            <person name="Cannon C."/>
            <person name="Castanera R."/>
            <person name="Culley D.E."/>
            <person name="Daum C."/>
            <person name="Ezra D."/>
            <person name="Gonzalez J.B."/>
            <person name="Henrissat B."/>
            <person name="Kuo A."/>
            <person name="Liang C."/>
            <person name="Lipzen A."/>
            <person name="Lutzoni F."/>
            <person name="Magnuson J."/>
            <person name="Mondo S."/>
            <person name="Nolan M."/>
            <person name="Ohm R."/>
            <person name="Pangilinan J."/>
            <person name="Park H.-J."/>
            <person name="Ramirez L."/>
            <person name="Alfaro M."/>
            <person name="Sun H."/>
            <person name="Tritt A."/>
            <person name="Yoshinaga Y."/>
            <person name="Zwiers L.-H."/>
            <person name="Turgeon B.G."/>
            <person name="Goodwin S.B."/>
            <person name="Spatafora J.W."/>
            <person name="Crous P.W."/>
            <person name="Grigoriev I.V."/>
        </authorList>
    </citation>
    <scope>NUCLEOTIDE SEQUENCE</scope>
    <source>
        <strain evidence="5 7">CBS 781.70</strain>
    </source>
</reference>
<sequence>MSKRKDISKHSDRAGNGDASGDSDEDFDMLDVDFEWFDPQPAVDFHGLKSLLRQLFDADSQLFELSALVDLILSQPTLGSTVKVDGNESDPFAFLSVINLRQHASNPAVQTLIQYILTKAASQPSLSALKSLLDPSSSAEVGLILTERFINMPHEIVPPMYTMLQEEITWAIEDKEPYRFTHYLVFSKTYIEVASKLDADDSRPAKKKKGPKGANSSGGGVFYFHPEDEVLQKHAIGSGWFDYSKADDEGASDSKRAFQEMGVKPSGHLILLEADKFEPAVKAMGEYLSPQA</sequence>
<dbReference type="InterPro" id="IPR025602">
    <property type="entry name" value="BCP1_family"/>
</dbReference>
<evidence type="ECO:0000256" key="2">
    <source>
        <dbReference type="ARBA" id="ARBA00006781"/>
    </source>
</evidence>
<proteinExistence type="inferred from homology"/>
<dbReference type="GO" id="GO:0015031">
    <property type="term" value="P:protein transport"/>
    <property type="evidence" value="ECO:0007669"/>
    <property type="project" value="UniProtKB-KW"/>
</dbReference>
<feature type="compositionally biased region" description="Basic and acidic residues" evidence="4">
    <location>
        <begin position="1"/>
        <end position="15"/>
    </location>
</feature>
<name>A0A6G1GG52_9PEZI</name>
<comment type="subcellular location">
    <subcellularLocation>
        <location evidence="3">Nucleus</location>
    </subcellularLocation>
</comment>
<comment type="function">
    <text evidence="1 3">Involved in nuclear export, actin cytoskeleton organization and vesicular transport.</text>
</comment>
<keyword evidence="6" id="KW-1185">Reference proteome</keyword>
<protein>
    <recommendedName>
        <fullName evidence="3">Protein BCP1</fullName>
    </recommendedName>
</protein>
<dbReference type="Proteomes" id="UP000504638">
    <property type="component" value="Unplaced"/>
</dbReference>
<keyword evidence="3" id="KW-0813">Transport</keyword>
<dbReference type="PIRSF" id="PIRSF028983">
    <property type="entry name" value="BCP1"/>
    <property type="match status" value="1"/>
</dbReference>
<dbReference type="GO" id="GO:0005634">
    <property type="term" value="C:nucleus"/>
    <property type="evidence" value="ECO:0007669"/>
    <property type="project" value="UniProtKB-SubCell"/>
</dbReference>
<organism evidence="5">
    <name type="scientific">Eremomyces bilateralis CBS 781.70</name>
    <dbReference type="NCBI Taxonomy" id="1392243"/>
    <lineage>
        <taxon>Eukaryota</taxon>
        <taxon>Fungi</taxon>
        <taxon>Dikarya</taxon>
        <taxon>Ascomycota</taxon>
        <taxon>Pezizomycotina</taxon>
        <taxon>Dothideomycetes</taxon>
        <taxon>Dothideomycetes incertae sedis</taxon>
        <taxon>Eremomycetales</taxon>
        <taxon>Eremomycetaceae</taxon>
        <taxon>Eremomyces</taxon>
    </lineage>
</organism>
<evidence type="ECO:0000256" key="3">
    <source>
        <dbReference type="PIRNR" id="PIRNR028983"/>
    </source>
</evidence>
<dbReference type="GeneID" id="54416042"/>
<evidence type="ECO:0000313" key="6">
    <source>
        <dbReference type="Proteomes" id="UP000504638"/>
    </source>
</evidence>
<reference evidence="7" key="3">
    <citation type="submission" date="2025-04" db="UniProtKB">
        <authorList>
            <consortium name="RefSeq"/>
        </authorList>
    </citation>
    <scope>IDENTIFICATION</scope>
    <source>
        <strain evidence="7">CBS 781.70</strain>
    </source>
</reference>
<keyword evidence="3" id="KW-0539">Nucleus</keyword>
<reference evidence="7" key="2">
    <citation type="submission" date="2020-04" db="EMBL/GenBank/DDBJ databases">
        <authorList>
            <consortium name="NCBI Genome Project"/>
        </authorList>
    </citation>
    <scope>NUCLEOTIDE SEQUENCE</scope>
    <source>
        <strain evidence="7">CBS 781.70</strain>
    </source>
</reference>
<evidence type="ECO:0000313" key="5">
    <source>
        <dbReference type="EMBL" id="KAF1816906.1"/>
    </source>
</evidence>
<dbReference type="PANTHER" id="PTHR13261:SF0">
    <property type="entry name" value="BRCA2 AND CDKN1A-INTERACTING PROTEIN"/>
    <property type="match status" value="1"/>
</dbReference>
<dbReference type="OrthoDB" id="27543at2759"/>
<evidence type="ECO:0000256" key="4">
    <source>
        <dbReference type="SAM" id="MobiDB-lite"/>
    </source>
</evidence>
<accession>A0A6G1GG52</accession>